<evidence type="ECO:0000313" key="8">
    <source>
        <dbReference type="Proteomes" id="UP000077603"/>
    </source>
</evidence>
<dbReference type="InterPro" id="IPR002758">
    <property type="entry name" value="Cation_antiport_E"/>
</dbReference>
<protein>
    <submittedName>
        <fullName evidence="7">Na+/H+ antiporter subunit E</fullName>
    </submittedName>
</protein>
<sequence>MIRAVLPHPILSLGLFGASLLLSGSTAAPSLALALLMALAAPQIMRVLDVEPVRLKKPLTLLSFAAVVALDIVRSNWEVALVVLGLNASRDSRVSGFVHIPLEMRDRYGLAVLAVVITSTPGTIWVEYEDATGVLLLHILDLQDGDDWAERIKNRYERRLMEIFE</sequence>
<dbReference type="RefSeq" id="WP_029972443.1">
    <property type="nucleotide sequence ID" value="NZ_CP015614.1"/>
</dbReference>
<evidence type="ECO:0000256" key="4">
    <source>
        <dbReference type="ARBA" id="ARBA00022692"/>
    </source>
</evidence>
<dbReference type="KEGG" id="bne:DA69_11410"/>
<dbReference type="GO" id="GO:0008324">
    <property type="term" value="F:monoatomic cation transmembrane transporter activity"/>
    <property type="evidence" value="ECO:0007669"/>
    <property type="project" value="InterPro"/>
</dbReference>
<name>A0A172Y7V3_9CAUL</name>
<evidence type="ECO:0000256" key="1">
    <source>
        <dbReference type="ARBA" id="ARBA00004651"/>
    </source>
</evidence>
<dbReference type="AlphaFoldDB" id="A0A172Y7V3"/>
<evidence type="ECO:0000256" key="5">
    <source>
        <dbReference type="ARBA" id="ARBA00022989"/>
    </source>
</evidence>
<keyword evidence="8" id="KW-1185">Reference proteome</keyword>
<dbReference type="Proteomes" id="UP000077603">
    <property type="component" value="Chromosome"/>
</dbReference>
<dbReference type="PIRSF" id="PIRSF019239">
    <property type="entry name" value="MrpE"/>
    <property type="match status" value="1"/>
</dbReference>
<dbReference type="eggNOG" id="COG1863">
    <property type="taxonomic scope" value="Bacteria"/>
</dbReference>
<proteinExistence type="inferred from homology"/>
<comment type="subcellular location">
    <subcellularLocation>
        <location evidence="1">Cell membrane</location>
        <topology evidence="1">Multi-pass membrane protein</topology>
    </subcellularLocation>
</comment>
<evidence type="ECO:0000256" key="2">
    <source>
        <dbReference type="ARBA" id="ARBA00006228"/>
    </source>
</evidence>
<comment type="similarity">
    <text evidence="2">Belongs to the CPA3 antiporters (TC 2.A.63) subunit E family.</text>
</comment>
<dbReference type="EMBL" id="CP015614">
    <property type="protein sequence ID" value="ANF55303.1"/>
    <property type="molecule type" value="Genomic_DNA"/>
</dbReference>
<dbReference type="Pfam" id="PF01899">
    <property type="entry name" value="MNHE"/>
    <property type="match status" value="1"/>
</dbReference>
<evidence type="ECO:0000256" key="6">
    <source>
        <dbReference type="ARBA" id="ARBA00023136"/>
    </source>
</evidence>
<reference evidence="7 8" key="1">
    <citation type="journal article" date="2014" name="Genome Announc.">
        <title>Genome Sequence of a Promising Hydrogen-Producing Facultative Anaerobic Bacterium, Brevundimonas naejangsanensis Strain B1.</title>
        <authorList>
            <person name="Su H."/>
            <person name="Zhang T."/>
            <person name="Bao M."/>
            <person name="Jiang Y."/>
            <person name="Wang Y."/>
            <person name="Tan T."/>
        </authorList>
    </citation>
    <scope>NUCLEOTIDE SEQUENCE [LARGE SCALE GENOMIC DNA]</scope>
    <source>
        <strain evidence="7 8">B1</strain>
    </source>
</reference>
<dbReference type="STRING" id="588932.DA69_11410"/>
<accession>A0A172Y7V3</accession>
<keyword evidence="6" id="KW-0472">Membrane</keyword>
<dbReference type="OrthoDB" id="9807187at2"/>
<gene>
    <name evidence="7" type="ORF">DA69_11410</name>
</gene>
<dbReference type="PANTHER" id="PTHR34584:SF1">
    <property type="entry name" value="NA(+)_H(+) ANTIPORTER SUBUNIT E1"/>
    <property type="match status" value="1"/>
</dbReference>
<evidence type="ECO:0000256" key="3">
    <source>
        <dbReference type="ARBA" id="ARBA00022475"/>
    </source>
</evidence>
<keyword evidence="5" id="KW-1133">Transmembrane helix</keyword>
<dbReference type="PANTHER" id="PTHR34584">
    <property type="entry name" value="NA(+)/H(+) ANTIPORTER SUBUNIT E1"/>
    <property type="match status" value="1"/>
</dbReference>
<organism evidence="7 8">
    <name type="scientific">Brevundimonas naejangsanensis</name>
    <dbReference type="NCBI Taxonomy" id="588932"/>
    <lineage>
        <taxon>Bacteria</taxon>
        <taxon>Pseudomonadati</taxon>
        <taxon>Pseudomonadota</taxon>
        <taxon>Alphaproteobacteria</taxon>
        <taxon>Caulobacterales</taxon>
        <taxon>Caulobacteraceae</taxon>
        <taxon>Brevundimonas</taxon>
    </lineage>
</organism>
<keyword evidence="4" id="KW-0812">Transmembrane</keyword>
<evidence type="ECO:0000313" key="7">
    <source>
        <dbReference type="EMBL" id="ANF55303.1"/>
    </source>
</evidence>
<keyword evidence="3" id="KW-1003">Cell membrane</keyword>
<dbReference type="NCBIfam" id="NF006520">
    <property type="entry name" value="PRK08965.1-4"/>
    <property type="match status" value="1"/>
</dbReference>
<dbReference type="GO" id="GO:0005886">
    <property type="term" value="C:plasma membrane"/>
    <property type="evidence" value="ECO:0007669"/>
    <property type="project" value="UniProtKB-SubCell"/>
</dbReference>